<sequence length="50" mass="5309">MRTERSTQIAGCQRGCPIGCKGVSARDAERGFGTEKPNGAACRHGGVRFQ</sequence>
<reference evidence="1" key="2">
    <citation type="submission" date="2021-04" db="EMBL/GenBank/DDBJ databases">
        <authorList>
            <person name="Gilroy R."/>
        </authorList>
    </citation>
    <scope>NUCLEOTIDE SEQUENCE</scope>
    <source>
        <strain evidence="1">USAMLcec3-2134</strain>
    </source>
</reference>
<dbReference type="AlphaFoldDB" id="A0A9D2MP10"/>
<comment type="caution">
    <text evidence="1">The sequence shown here is derived from an EMBL/GenBank/DDBJ whole genome shotgun (WGS) entry which is preliminary data.</text>
</comment>
<organism evidence="1 2">
    <name type="scientific">Candidatus Eisenbergiella merdigallinarum</name>
    <dbReference type="NCBI Taxonomy" id="2838552"/>
    <lineage>
        <taxon>Bacteria</taxon>
        <taxon>Bacillati</taxon>
        <taxon>Bacillota</taxon>
        <taxon>Clostridia</taxon>
        <taxon>Lachnospirales</taxon>
        <taxon>Lachnospiraceae</taxon>
        <taxon>Eisenbergiella</taxon>
    </lineage>
</organism>
<evidence type="ECO:0000313" key="1">
    <source>
        <dbReference type="EMBL" id="HJB90287.1"/>
    </source>
</evidence>
<evidence type="ECO:0000313" key="2">
    <source>
        <dbReference type="Proteomes" id="UP000886883"/>
    </source>
</evidence>
<reference evidence="1" key="1">
    <citation type="journal article" date="2021" name="PeerJ">
        <title>Extensive microbial diversity within the chicken gut microbiome revealed by metagenomics and culture.</title>
        <authorList>
            <person name="Gilroy R."/>
            <person name="Ravi A."/>
            <person name="Getino M."/>
            <person name="Pursley I."/>
            <person name="Horton D.L."/>
            <person name="Alikhan N.F."/>
            <person name="Baker D."/>
            <person name="Gharbi K."/>
            <person name="Hall N."/>
            <person name="Watson M."/>
            <person name="Adriaenssens E.M."/>
            <person name="Foster-Nyarko E."/>
            <person name="Jarju S."/>
            <person name="Secka A."/>
            <person name="Antonio M."/>
            <person name="Oren A."/>
            <person name="Chaudhuri R.R."/>
            <person name="La Ragione R."/>
            <person name="Hildebrand F."/>
            <person name="Pallen M.J."/>
        </authorList>
    </citation>
    <scope>NUCLEOTIDE SEQUENCE</scope>
    <source>
        <strain evidence="1">USAMLcec3-2134</strain>
    </source>
</reference>
<name>A0A9D2MP10_9FIRM</name>
<proteinExistence type="predicted"/>
<dbReference type="EMBL" id="DWXE01000007">
    <property type="protein sequence ID" value="HJB90287.1"/>
    <property type="molecule type" value="Genomic_DNA"/>
</dbReference>
<gene>
    <name evidence="1" type="ORF">H9763_02340</name>
</gene>
<dbReference type="Proteomes" id="UP000886883">
    <property type="component" value="Unassembled WGS sequence"/>
</dbReference>
<accession>A0A9D2MP10</accession>
<protein>
    <submittedName>
        <fullName evidence="1">Uncharacterized protein</fullName>
    </submittedName>
</protein>